<dbReference type="EMBL" id="JBJQND010000008">
    <property type="protein sequence ID" value="KAL3869091.1"/>
    <property type="molecule type" value="Genomic_DNA"/>
</dbReference>
<reference evidence="1 2" key="1">
    <citation type="submission" date="2024-11" db="EMBL/GenBank/DDBJ databases">
        <title>Chromosome-level genome assembly of the freshwater bivalve Anodonta woodiana.</title>
        <authorList>
            <person name="Chen X."/>
        </authorList>
    </citation>
    <scope>NUCLEOTIDE SEQUENCE [LARGE SCALE GENOMIC DNA]</scope>
    <source>
        <strain evidence="1">MN2024</strain>
        <tissue evidence="1">Gills</tissue>
    </source>
</reference>
<evidence type="ECO:0000313" key="1">
    <source>
        <dbReference type="EMBL" id="KAL3869091.1"/>
    </source>
</evidence>
<accession>A0ABD3W5D3</accession>
<dbReference type="AlphaFoldDB" id="A0ABD3W5D3"/>
<evidence type="ECO:0000313" key="2">
    <source>
        <dbReference type="Proteomes" id="UP001634394"/>
    </source>
</evidence>
<dbReference type="Proteomes" id="UP001634394">
    <property type="component" value="Unassembled WGS sequence"/>
</dbReference>
<gene>
    <name evidence="1" type="ORF">ACJMK2_041817</name>
</gene>
<keyword evidence="2" id="KW-1185">Reference proteome</keyword>
<proteinExistence type="predicted"/>
<protein>
    <submittedName>
        <fullName evidence="1">Uncharacterized protein</fullName>
    </submittedName>
</protein>
<sequence>MNVFCWCPLKSYDSYGKIQLQKASLSTSRGGSNQKKISLYHSCGGDSLHLFYTTVSFQQRSYDRDNSISIPEEAHGSTTVKNASITSNMLCSRQEVSLLTAC</sequence>
<comment type="caution">
    <text evidence="1">The sequence shown here is derived from an EMBL/GenBank/DDBJ whole genome shotgun (WGS) entry which is preliminary data.</text>
</comment>
<name>A0ABD3W5D3_SINWO</name>
<organism evidence="1 2">
    <name type="scientific">Sinanodonta woodiana</name>
    <name type="common">Chinese pond mussel</name>
    <name type="synonym">Anodonta woodiana</name>
    <dbReference type="NCBI Taxonomy" id="1069815"/>
    <lineage>
        <taxon>Eukaryota</taxon>
        <taxon>Metazoa</taxon>
        <taxon>Spiralia</taxon>
        <taxon>Lophotrochozoa</taxon>
        <taxon>Mollusca</taxon>
        <taxon>Bivalvia</taxon>
        <taxon>Autobranchia</taxon>
        <taxon>Heteroconchia</taxon>
        <taxon>Palaeoheterodonta</taxon>
        <taxon>Unionida</taxon>
        <taxon>Unionoidea</taxon>
        <taxon>Unionidae</taxon>
        <taxon>Unioninae</taxon>
        <taxon>Sinanodonta</taxon>
    </lineage>
</organism>